<dbReference type="PROSITE" id="PS51257">
    <property type="entry name" value="PROKAR_LIPOPROTEIN"/>
    <property type="match status" value="1"/>
</dbReference>
<evidence type="ECO:0000256" key="1">
    <source>
        <dbReference type="ARBA" id="ARBA00006987"/>
    </source>
</evidence>
<dbReference type="SUPFAM" id="SSF53850">
    <property type="entry name" value="Periplasmic binding protein-like II"/>
    <property type="match status" value="1"/>
</dbReference>
<dbReference type="Gene3D" id="3.40.190.150">
    <property type="entry name" value="Bordetella uptake gene, domain 1"/>
    <property type="match status" value="1"/>
</dbReference>
<gene>
    <name evidence="3" type="ORF">ABIE13_003279</name>
</gene>
<dbReference type="Gene3D" id="3.40.190.10">
    <property type="entry name" value="Periplasmic binding protein-like II"/>
    <property type="match status" value="1"/>
</dbReference>
<dbReference type="Proteomes" id="UP001549320">
    <property type="component" value="Unassembled WGS sequence"/>
</dbReference>
<keyword evidence="4" id="KW-1185">Reference proteome</keyword>
<dbReference type="PANTHER" id="PTHR42928:SF5">
    <property type="entry name" value="BLR1237 PROTEIN"/>
    <property type="match status" value="1"/>
</dbReference>
<dbReference type="InterPro" id="IPR005064">
    <property type="entry name" value="BUG"/>
</dbReference>
<name>A0ABV2QB72_9BURK</name>
<dbReference type="PANTHER" id="PTHR42928">
    <property type="entry name" value="TRICARBOXYLATE-BINDING PROTEIN"/>
    <property type="match status" value="1"/>
</dbReference>
<dbReference type="EMBL" id="JBEPSH010000006">
    <property type="protein sequence ID" value="MET4578163.1"/>
    <property type="molecule type" value="Genomic_DNA"/>
</dbReference>
<sequence>MTAFQERRQLLLAAGAASLAACFHTDAFAADPSWPSKPIRLIVPFGAGSGADNMARVVADELRVALNVPVVIDNKPGTNGALGAGMIAKAQPDGYTLGITGSSSNSAAPWLMKNVGYDAVNDFAHIANLVTIPLVLCVNETSRFRTMKELVDDATANPGKLTYGYGSSSQQATAATFASMAKIKVLPVPYKTVPQVITDLLGGQVDYAWLDVSVAGPQLKAGKLRALAAASPVRIASYPNVPTLAENGITTFNLIVWVGIAAPPGTPPEILSRVNTELEKISRNPEFRKRLESQGFDVKLISLAEHKRHVQQQYDSWGKGLKEAGVQPE</sequence>
<reference evidence="3 4" key="1">
    <citation type="submission" date="2024-06" db="EMBL/GenBank/DDBJ databases">
        <title>Sorghum-associated microbial communities from plants grown in Nebraska, USA.</title>
        <authorList>
            <person name="Schachtman D."/>
        </authorList>
    </citation>
    <scope>NUCLEOTIDE SEQUENCE [LARGE SCALE GENOMIC DNA]</scope>
    <source>
        <strain evidence="3 4">2709</strain>
    </source>
</reference>
<keyword evidence="2" id="KW-0732">Signal</keyword>
<comment type="caution">
    <text evidence="3">The sequence shown here is derived from an EMBL/GenBank/DDBJ whole genome shotgun (WGS) entry which is preliminary data.</text>
</comment>
<dbReference type="RefSeq" id="WP_354445172.1">
    <property type="nucleotide sequence ID" value="NZ_JBEPSH010000006.1"/>
</dbReference>
<comment type="similarity">
    <text evidence="1">Belongs to the UPF0065 (bug) family.</text>
</comment>
<dbReference type="PIRSF" id="PIRSF017082">
    <property type="entry name" value="YflP"/>
    <property type="match status" value="1"/>
</dbReference>
<evidence type="ECO:0000313" key="4">
    <source>
        <dbReference type="Proteomes" id="UP001549320"/>
    </source>
</evidence>
<dbReference type="Pfam" id="PF03401">
    <property type="entry name" value="TctC"/>
    <property type="match status" value="1"/>
</dbReference>
<organism evidence="3 4">
    <name type="scientific">Ottowia thiooxydans</name>
    <dbReference type="NCBI Taxonomy" id="219182"/>
    <lineage>
        <taxon>Bacteria</taxon>
        <taxon>Pseudomonadati</taxon>
        <taxon>Pseudomonadota</taxon>
        <taxon>Betaproteobacteria</taxon>
        <taxon>Burkholderiales</taxon>
        <taxon>Comamonadaceae</taxon>
        <taxon>Ottowia</taxon>
    </lineage>
</organism>
<feature type="signal peptide" evidence="2">
    <location>
        <begin position="1"/>
        <end position="29"/>
    </location>
</feature>
<feature type="chain" id="PRO_5045453937" evidence="2">
    <location>
        <begin position="30"/>
        <end position="329"/>
    </location>
</feature>
<dbReference type="InterPro" id="IPR042100">
    <property type="entry name" value="Bug_dom1"/>
</dbReference>
<evidence type="ECO:0000256" key="2">
    <source>
        <dbReference type="SAM" id="SignalP"/>
    </source>
</evidence>
<protein>
    <submittedName>
        <fullName evidence="3">Tripartite-type tricarboxylate transporter receptor subunit TctC</fullName>
    </submittedName>
</protein>
<proteinExistence type="inferred from homology"/>
<accession>A0ABV2QB72</accession>
<dbReference type="CDD" id="cd07012">
    <property type="entry name" value="PBP2_Bug_TTT"/>
    <property type="match status" value="1"/>
</dbReference>
<keyword evidence="3" id="KW-0675">Receptor</keyword>
<evidence type="ECO:0000313" key="3">
    <source>
        <dbReference type="EMBL" id="MET4578163.1"/>
    </source>
</evidence>